<dbReference type="EMBL" id="CM056817">
    <property type="protein sequence ID" value="KAJ8620836.1"/>
    <property type="molecule type" value="Genomic_DNA"/>
</dbReference>
<dbReference type="Proteomes" id="UP001234297">
    <property type="component" value="Chromosome 9"/>
</dbReference>
<comment type="caution">
    <text evidence="1">The sequence shown here is derived from an EMBL/GenBank/DDBJ whole genome shotgun (WGS) entry which is preliminary data.</text>
</comment>
<accession>A0ACC2KID1</accession>
<protein>
    <submittedName>
        <fullName evidence="1">Uncharacterized protein</fullName>
    </submittedName>
</protein>
<gene>
    <name evidence="1" type="ORF">MRB53_029365</name>
</gene>
<evidence type="ECO:0000313" key="2">
    <source>
        <dbReference type="Proteomes" id="UP001234297"/>
    </source>
</evidence>
<organism evidence="1 2">
    <name type="scientific">Persea americana</name>
    <name type="common">Avocado</name>
    <dbReference type="NCBI Taxonomy" id="3435"/>
    <lineage>
        <taxon>Eukaryota</taxon>
        <taxon>Viridiplantae</taxon>
        <taxon>Streptophyta</taxon>
        <taxon>Embryophyta</taxon>
        <taxon>Tracheophyta</taxon>
        <taxon>Spermatophyta</taxon>
        <taxon>Magnoliopsida</taxon>
        <taxon>Magnoliidae</taxon>
        <taxon>Laurales</taxon>
        <taxon>Lauraceae</taxon>
        <taxon>Persea</taxon>
    </lineage>
</organism>
<proteinExistence type="predicted"/>
<name>A0ACC2KID1_PERAE</name>
<keyword evidence="2" id="KW-1185">Reference proteome</keyword>
<reference evidence="1 2" key="1">
    <citation type="journal article" date="2022" name="Hortic Res">
        <title>A haplotype resolved chromosomal level avocado genome allows analysis of novel avocado genes.</title>
        <authorList>
            <person name="Nath O."/>
            <person name="Fletcher S.J."/>
            <person name="Hayward A."/>
            <person name="Shaw L.M."/>
            <person name="Masouleh A.K."/>
            <person name="Furtado A."/>
            <person name="Henry R.J."/>
            <person name="Mitter N."/>
        </authorList>
    </citation>
    <scope>NUCLEOTIDE SEQUENCE [LARGE SCALE GENOMIC DNA]</scope>
    <source>
        <strain evidence="2">cv. Hass</strain>
    </source>
</reference>
<evidence type="ECO:0000313" key="1">
    <source>
        <dbReference type="EMBL" id="KAJ8620836.1"/>
    </source>
</evidence>
<sequence>MKGIDLFCASPASTAICVSMDHRSMVCSGSRAIDRHNPHLLDRRRIKPPSPCPQSPSNPRSYHQKNTKSSAKQIELASPPGSTRYLLCDSPFLDASSLEFDPVQASSLVPVETVSSRCIEEDYFDPVSALIRMETTKSRSIKEDKLSIFKSSSTRSQEQVVVLKVSLHCKGCEHKVRKHISRMQGVKSFNIDFPAKKVTVIGNVTPLGVLTSISKSRFNSAADKLFLSASQMDGSISNRGEEEEKAEELSHRNVAIFGATTVAVEIWRNQMTTAVAYYVML</sequence>